<feature type="domain" description="B12-binding" evidence="6">
    <location>
        <begin position="42"/>
        <end position="129"/>
    </location>
</feature>
<dbReference type="SFLD" id="SFLDG01082">
    <property type="entry name" value="B12-binding_domain_containing"/>
    <property type="match status" value="1"/>
</dbReference>
<dbReference type="GO" id="GO:0003824">
    <property type="term" value="F:catalytic activity"/>
    <property type="evidence" value="ECO:0007669"/>
    <property type="project" value="InterPro"/>
</dbReference>
<keyword evidence="3" id="KW-0479">Metal-binding</keyword>
<gene>
    <name evidence="7" type="ORF">Q3M24_08740</name>
</gene>
<evidence type="ECO:0000256" key="3">
    <source>
        <dbReference type="ARBA" id="ARBA00022723"/>
    </source>
</evidence>
<evidence type="ECO:0000256" key="5">
    <source>
        <dbReference type="ARBA" id="ARBA00023014"/>
    </source>
</evidence>
<evidence type="ECO:0000256" key="2">
    <source>
        <dbReference type="ARBA" id="ARBA00022691"/>
    </source>
</evidence>
<keyword evidence="2" id="KW-0949">S-adenosyl-L-methionine</keyword>
<accession>A0AAU8M123</accession>
<dbReference type="InterPro" id="IPR007197">
    <property type="entry name" value="rSAM"/>
</dbReference>
<dbReference type="Gene3D" id="3.40.50.280">
    <property type="entry name" value="Cobalamin-binding domain"/>
    <property type="match status" value="1"/>
</dbReference>
<dbReference type="InterPro" id="IPR051198">
    <property type="entry name" value="BchE-like"/>
</dbReference>
<protein>
    <submittedName>
        <fullName evidence="7">Cobalamin-dependent protein</fullName>
    </submittedName>
</protein>
<dbReference type="GO" id="GO:0031419">
    <property type="term" value="F:cobalamin binding"/>
    <property type="evidence" value="ECO:0007669"/>
    <property type="project" value="InterPro"/>
</dbReference>
<evidence type="ECO:0000256" key="1">
    <source>
        <dbReference type="ARBA" id="ARBA00001966"/>
    </source>
</evidence>
<dbReference type="EMBL" id="CP159373">
    <property type="protein sequence ID" value="XCN74810.1"/>
    <property type="molecule type" value="Genomic_DNA"/>
</dbReference>
<evidence type="ECO:0000256" key="4">
    <source>
        <dbReference type="ARBA" id="ARBA00023004"/>
    </source>
</evidence>
<dbReference type="AlphaFoldDB" id="A0AAU8M123"/>
<dbReference type="Gene3D" id="3.20.20.70">
    <property type="entry name" value="Aldolase class I"/>
    <property type="match status" value="1"/>
</dbReference>
<dbReference type="PROSITE" id="PS51332">
    <property type="entry name" value="B12_BINDING"/>
    <property type="match status" value="1"/>
</dbReference>
<keyword evidence="4" id="KW-0408">Iron</keyword>
<reference evidence="7" key="1">
    <citation type="journal article" date="2024" name="Syst. Appl. Microbiol.">
        <title>First single-strain enrichments of Electrothrix cable bacteria, description of E. aestuarii sp. nov. and E. rattekaaiensis sp. nov., and proposal of a cable bacteria taxonomy following the rules of the SeqCode.</title>
        <authorList>
            <person name="Plum-Jensen L.E."/>
            <person name="Schramm A."/>
            <person name="Marshall I.P.G."/>
        </authorList>
    </citation>
    <scope>NUCLEOTIDE SEQUENCE</scope>
    <source>
        <strain evidence="7">Rat1</strain>
    </source>
</reference>
<comment type="cofactor">
    <cofactor evidence="1">
        <name>[4Fe-4S] cluster</name>
        <dbReference type="ChEBI" id="CHEBI:49883"/>
    </cofactor>
</comment>
<dbReference type="GO" id="GO:0046872">
    <property type="term" value="F:metal ion binding"/>
    <property type="evidence" value="ECO:0007669"/>
    <property type="project" value="UniProtKB-KW"/>
</dbReference>
<dbReference type="GO" id="GO:0051536">
    <property type="term" value="F:iron-sulfur cluster binding"/>
    <property type="evidence" value="ECO:0007669"/>
    <property type="project" value="UniProtKB-KW"/>
</dbReference>
<keyword evidence="5" id="KW-0411">Iron-sulfur</keyword>
<dbReference type="InterPro" id="IPR006638">
    <property type="entry name" value="Elp3/MiaA/NifB-like_rSAM"/>
</dbReference>
<dbReference type="Pfam" id="PF02310">
    <property type="entry name" value="B12-binding"/>
    <property type="match status" value="1"/>
</dbReference>
<dbReference type="SUPFAM" id="SSF102114">
    <property type="entry name" value="Radical SAM enzymes"/>
    <property type="match status" value="1"/>
</dbReference>
<dbReference type="PANTHER" id="PTHR43409:SF7">
    <property type="entry name" value="BLL1977 PROTEIN"/>
    <property type="match status" value="1"/>
</dbReference>
<dbReference type="SFLD" id="SFLDS00029">
    <property type="entry name" value="Radical_SAM"/>
    <property type="match status" value="1"/>
</dbReference>
<evidence type="ECO:0000259" key="6">
    <source>
        <dbReference type="PROSITE" id="PS51332"/>
    </source>
</evidence>
<reference evidence="7" key="2">
    <citation type="submission" date="2024-06" db="EMBL/GenBank/DDBJ databases">
        <authorList>
            <person name="Plum-Jensen L.E."/>
            <person name="Schramm A."/>
            <person name="Marshall I.P.G."/>
        </authorList>
    </citation>
    <scope>NUCLEOTIDE SEQUENCE</scope>
    <source>
        <strain evidence="7">Rat1</strain>
    </source>
</reference>
<organism evidence="7">
    <name type="scientific">Candidatus Electrothrix aestuarii</name>
    <dbReference type="NCBI Taxonomy" id="3062594"/>
    <lineage>
        <taxon>Bacteria</taxon>
        <taxon>Pseudomonadati</taxon>
        <taxon>Thermodesulfobacteriota</taxon>
        <taxon>Desulfobulbia</taxon>
        <taxon>Desulfobulbales</taxon>
        <taxon>Desulfobulbaceae</taxon>
        <taxon>Candidatus Electrothrix</taxon>
    </lineage>
</organism>
<dbReference type="GO" id="GO:0005829">
    <property type="term" value="C:cytosol"/>
    <property type="evidence" value="ECO:0007669"/>
    <property type="project" value="TreeGrafter"/>
</dbReference>
<dbReference type="PANTHER" id="PTHR43409">
    <property type="entry name" value="ANAEROBIC MAGNESIUM-PROTOPORPHYRIN IX MONOMETHYL ESTER CYCLASE-RELATED"/>
    <property type="match status" value="1"/>
</dbReference>
<proteinExistence type="predicted"/>
<name>A0AAU8M123_9BACT</name>
<dbReference type="InterPro" id="IPR013785">
    <property type="entry name" value="Aldolase_TIM"/>
</dbReference>
<sequence>MKFKLIYPRWPKLDRQTEFHLPPHGPVVFAAALPDYVEVDFIDENLEEINFDDPVDFVGISMMLTVQVKRGWEIADRYRKQGTKVIFGGIATMLHAEETMQHADAVFLGEAEGRMEQVLADFSKGDLQPCYDFLNKQPDIALVGPARRDILNRKLYNHKGVQMVDLVHASRGCRFNCYPCAVSYLGGRKFRPRPVDKVVEELSGIENNRLFLVDNSLAQDTEWEMNLFREMIPLKKNWCCHPIEDKPEVLDLAAQAGAWYVYQAVFDTSNYIKERIKRYHDHGIGVEGTILLGLDNHTEDFIKRLIDFLLEIELDLAEFTVLTPFPHTKAYTELHEQKRIISYDWDEYSADKVVYQPKHMSPERLQELLDYAWNTFYQEESQSIKMARLFKEVVKREMAGNTFVPRDRSLSGQSFGRTLQETS</sequence>
<dbReference type="KEGG" id="eaj:Q3M24_08740"/>
<dbReference type="InterPro" id="IPR006158">
    <property type="entry name" value="Cobalamin-bd"/>
</dbReference>
<dbReference type="SMART" id="SM00729">
    <property type="entry name" value="Elp3"/>
    <property type="match status" value="1"/>
</dbReference>
<dbReference type="InterPro" id="IPR058240">
    <property type="entry name" value="rSAM_sf"/>
</dbReference>
<evidence type="ECO:0000313" key="7">
    <source>
        <dbReference type="EMBL" id="XCN74810.1"/>
    </source>
</evidence>